<keyword evidence="5" id="KW-1185">Reference proteome</keyword>
<sequence length="359" mass="40013">DVKHSSLSTRPPIISLLYLHFVFVSLCFPVYAALSSLVLALLGLLGSVHGCPSVCTCYGNTTDCSALGLLSLTPILALLDQDSLVLRLPQNNLSSLGKTELSNLSSLELLDLSQNHLSTLQPGAFSGLSGLRWLNLSANYLGVRLATGLLWLQGLDLSSNGLLWLPKGLLDGLQRVTWLSLASNRLAALDRVTFEPLVGLRQLQLAGNPWECDCKLRDFKHWMEWLIYRGEQWLLAVGLQWFKTVPEQITLYLESPRPTWRTDRCHPRTRRRRRSPRSRVASCTGIGSAASDAAFSTESRSSLDVLAASALQLSSLMRRHVERETPQLCNHAENLWAGLIVRLMERTRLNETGMLQHFF</sequence>
<proteinExistence type="predicted"/>
<dbReference type="Pfam" id="PF13855">
    <property type="entry name" value="LRR_8"/>
    <property type="match status" value="2"/>
</dbReference>
<feature type="transmembrane region" description="Helical" evidence="3">
    <location>
        <begin position="21"/>
        <end position="45"/>
    </location>
</feature>
<keyword evidence="1" id="KW-0433">Leucine-rich repeat</keyword>
<keyword evidence="3" id="KW-0472">Membrane</keyword>
<dbReference type="SUPFAM" id="SSF52058">
    <property type="entry name" value="L domain-like"/>
    <property type="match status" value="1"/>
</dbReference>
<accession>A0A3B4UY33</accession>
<reference evidence="4" key="1">
    <citation type="submission" date="2025-08" db="UniProtKB">
        <authorList>
            <consortium name="Ensembl"/>
        </authorList>
    </citation>
    <scope>IDENTIFICATION</scope>
</reference>
<dbReference type="InterPro" id="IPR032675">
    <property type="entry name" value="LRR_dom_sf"/>
</dbReference>
<dbReference type="AlphaFoldDB" id="A0A3B4UY33"/>
<evidence type="ECO:0000313" key="4">
    <source>
        <dbReference type="Ensembl" id="ENSSDUP00000023197.1"/>
    </source>
</evidence>
<name>A0A3B4UY33_SERDU</name>
<keyword evidence="3" id="KW-0812">Transmembrane</keyword>
<organism evidence="4 5">
    <name type="scientific">Seriola dumerili</name>
    <name type="common">Greater amberjack</name>
    <name type="synonym">Caranx dumerili</name>
    <dbReference type="NCBI Taxonomy" id="41447"/>
    <lineage>
        <taxon>Eukaryota</taxon>
        <taxon>Metazoa</taxon>
        <taxon>Chordata</taxon>
        <taxon>Craniata</taxon>
        <taxon>Vertebrata</taxon>
        <taxon>Euteleostomi</taxon>
        <taxon>Actinopterygii</taxon>
        <taxon>Neopterygii</taxon>
        <taxon>Teleostei</taxon>
        <taxon>Neoteleostei</taxon>
        <taxon>Acanthomorphata</taxon>
        <taxon>Carangaria</taxon>
        <taxon>Carangiformes</taxon>
        <taxon>Carangidae</taxon>
        <taxon>Seriola</taxon>
    </lineage>
</organism>
<dbReference type="PROSITE" id="PS51450">
    <property type="entry name" value="LRR"/>
    <property type="match status" value="1"/>
</dbReference>
<dbReference type="InterPro" id="IPR001611">
    <property type="entry name" value="Leu-rich_rpt"/>
</dbReference>
<dbReference type="GeneTree" id="ENSGT00940000157572"/>
<protein>
    <recommendedName>
        <fullName evidence="6">LRRCT domain-containing protein</fullName>
    </recommendedName>
</protein>
<dbReference type="PANTHER" id="PTHR24366">
    <property type="entry name" value="IG(IMMUNOGLOBULIN) AND LRR(LEUCINE RICH REPEAT) DOMAINS"/>
    <property type="match status" value="1"/>
</dbReference>
<evidence type="ECO:0000256" key="3">
    <source>
        <dbReference type="SAM" id="Phobius"/>
    </source>
</evidence>
<evidence type="ECO:0008006" key="6">
    <source>
        <dbReference type="Google" id="ProtNLM"/>
    </source>
</evidence>
<evidence type="ECO:0000256" key="1">
    <source>
        <dbReference type="ARBA" id="ARBA00022614"/>
    </source>
</evidence>
<dbReference type="Gene3D" id="3.80.10.10">
    <property type="entry name" value="Ribonuclease Inhibitor"/>
    <property type="match status" value="1"/>
</dbReference>
<dbReference type="PANTHER" id="PTHR24366:SF158">
    <property type="entry name" value="PLATELET GLYCOPROTEIN IB ALPHA CHAIN-LIKE-RELATED"/>
    <property type="match status" value="1"/>
</dbReference>
<dbReference type="SMART" id="SM00369">
    <property type="entry name" value="LRR_TYP"/>
    <property type="match status" value="3"/>
</dbReference>
<dbReference type="InterPro" id="IPR003591">
    <property type="entry name" value="Leu-rich_rpt_typical-subtyp"/>
</dbReference>
<dbReference type="Ensembl" id="ENSSDUT00000023626.1">
    <property type="protein sequence ID" value="ENSSDUP00000023197.1"/>
    <property type="gene ID" value="ENSSDUG00000016853.1"/>
</dbReference>
<dbReference type="Proteomes" id="UP000261420">
    <property type="component" value="Unplaced"/>
</dbReference>
<evidence type="ECO:0000313" key="5">
    <source>
        <dbReference type="Proteomes" id="UP000261420"/>
    </source>
</evidence>
<reference evidence="4" key="2">
    <citation type="submission" date="2025-09" db="UniProtKB">
        <authorList>
            <consortium name="Ensembl"/>
        </authorList>
    </citation>
    <scope>IDENTIFICATION</scope>
</reference>
<evidence type="ECO:0000256" key="2">
    <source>
        <dbReference type="ARBA" id="ARBA00022737"/>
    </source>
</evidence>
<keyword evidence="3" id="KW-1133">Transmembrane helix</keyword>
<keyword evidence="2" id="KW-0677">Repeat</keyword>